<dbReference type="SUPFAM" id="SSF52283">
    <property type="entry name" value="Formate/glycerate dehydrogenase catalytic domain-like"/>
    <property type="match status" value="1"/>
</dbReference>
<dbReference type="InterPro" id="IPR006140">
    <property type="entry name" value="D-isomer_DH_NAD-bd"/>
</dbReference>
<sequence length="325" mass="37318">MKVYVRAPYPENRLKELEEMFDDLFYDPWTKTGERFYEDEMLEKLLSEKPDVLITELDRITEKVLTGYNGLKIIGDCRSNPANIDVSACSKHNIPILCTPGRNSTAVAEYVVGILLMKYRHLDKSIDWVKDGEWKEGTTPYYTWMGDEISNKKVGLVGFGAVGREIAKRLDVFGAEVSFYDPYVEKCGKYIKKDLTHIFKDSDIISLHLPVNSETTNMIDKDLLDLIKPKSVLINSARSKVVNNDDLMKLIEDKDVEVILDVLPEEPPKRSDIEFLKNKNVTLTPHIAGATYQVTNHQAEILNESIKKYYKNENLEKIVYNKEIL</sequence>
<evidence type="ECO:0000256" key="1">
    <source>
        <dbReference type="ARBA" id="ARBA00005854"/>
    </source>
</evidence>
<gene>
    <name evidence="7" type="ORF">I6H45_08540</name>
</gene>
<organism evidence="7 8">
    <name type="scientific">Anaerococcus vaginalis</name>
    <dbReference type="NCBI Taxonomy" id="33037"/>
    <lineage>
        <taxon>Bacteria</taxon>
        <taxon>Bacillati</taxon>
        <taxon>Bacillota</taxon>
        <taxon>Tissierellia</taxon>
        <taxon>Tissierellales</taxon>
        <taxon>Peptoniphilaceae</taxon>
        <taxon>Anaerococcus</taxon>
    </lineage>
</organism>
<dbReference type="InterPro" id="IPR029753">
    <property type="entry name" value="D-isomer_DH_CS"/>
</dbReference>
<dbReference type="InterPro" id="IPR006139">
    <property type="entry name" value="D-isomer_2_OHA_DH_cat_dom"/>
</dbReference>
<dbReference type="PROSITE" id="PS00670">
    <property type="entry name" value="D_2_HYDROXYACID_DH_2"/>
    <property type="match status" value="1"/>
</dbReference>
<dbReference type="GO" id="GO:0051287">
    <property type="term" value="F:NAD binding"/>
    <property type="evidence" value="ECO:0007669"/>
    <property type="project" value="InterPro"/>
</dbReference>
<dbReference type="Pfam" id="PF02826">
    <property type="entry name" value="2-Hacid_dh_C"/>
    <property type="match status" value="1"/>
</dbReference>
<evidence type="ECO:0000313" key="7">
    <source>
        <dbReference type="EMBL" id="QQB61837.1"/>
    </source>
</evidence>
<dbReference type="SUPFAM" id="SSF51735">
    <property type="entry name" value="NAD(P)-binding Rossmann-fold domains"/>
    <property type="match status" value="1"/>
</dbReference>
<keyword evidence="3" id="KW-0520">NAD</keyword>
<dbReference type="Proteomes" id="UP000595276">
    <property type="component" value="Chromosome"/>
</dbReference>
<dbReference type="AlphaFoldDB" id="A0A7T4K5B7"/>
<dbReference type="PANTHER" id="PTHR43761:SF1">
    <property type="entry name" value="D-ISOMER SPECIFIC 2-HYDROXYACID DEHYDROGENASE CATALYTIC DOMAIN-CONTAINING PROTEIN-RELATED"/>
    <property type="match status" value="1"/>
</dbReference>
<dbReference type="InterPro" id="IPR036291">
    <property type="entry name" value="NAD(P)-bd_dom_sf"/>
</dbReference>
<dbReference type="GO" id="GO:0016616">
    <property type="term" value="F:oxidoreductase activity, acting on the CH-OH group of donors, NAD or NADP as acceptor"/>
    <property type="evidence" value="ECO:0007669"/>
    <property type="project" value="InterPro"/>
</dbReference>
<evidence type="ECO:0000256" key="4">
    <source>
        <dbReference type="RuleBase" id="RU003719"/>
    </source>
</evidence>
<name>A0A7T4K5B7_9FIRM</name>
<accession>A0A7T4K5B7</accession>
<evidence type="ECO:0000256" key="2">
    <source>
        <dbReference type="ARBA" id="ARBA00023002"/>
    </source>
</evidence>
<dbReference type="Pfam" id="PF00389">
    <property type="entry name" value="2-Hacid_dh"/>
    <property type="match status" value="1"/>
</dbReference>
<dbReference type="KEGG" id="avg:I6H45_08540"/>
<evidence type="ECO:0000256" key="3">
    <source>
        <dbReference type="ARBA" id="ARBA00023027"/>
    </source>
</evidence>
<dbReference type="InterPro" id="IPR050418">
    <property type="entry name" value="D-iso_2-hydroxyacid_DH_PdxB"/>
</dbReference>
<comment type="similarity">
    <text evidence="1 4">Belongs to the D-isomer specific 2-hydroxyacid dehydrogenase family.</text>
</comment>
<dbReference type="PANTHER" id="PTHR43761">
    <property type="entry name" value="D-ISOMER SPECIFIC 2-HYDROXYACID DEHYDROGENASE FAMILY PROTEIN (AFU_ORTHOLOGUE AFUA_1G13630)"/>
    <property type="match status" value="1"/>
</dbReference>
<evidence type="ECO:0000259" key="5">
    <source>
        <dbReference type="Pfam" id="PF00389"/>
    </source>
</evidence>
<proteinExistence type="inferred from homology"/>
<dbReference type="GeneID" id="79022786"/>
<feature type="domain" description="D-isomer specific 2-hydroxyacid dehydrogenase NAD-binding" evidence="6">
    <location>
        <begin position="113"/>
        <end position="288"/>
    </location>
</feature>
<dbReference type="RefSeq" id="WP_004839551.1">
    <property type="nucleotide sequence ID" value="NZ_CP066014.1"/>
</dbReference>
<dbReference type="CDD" id="cd12171">
    <property type="entry name" value="2-Hacid_dh_10"/>
    <property type="match status" value="1"/>
</dbReference>
<dbReference type="EMBL" id="CP066014">
    <property type="protein sequence ID" value="QQB61837.1"/>
    <property type="molecule type" value="Genomic_DNA"/>
</dbReference>
<feature type="domain" description="D-isomer specific 2-hydroxyacid dehydrogenase catalytic" evidence="5">
    <location>
        <begin position="39"/>
        <end position="319"/>
    </location>
</feature>
<evidence type="ECO:0000259" key="6">
    <source>
        <dbReference type="Pfam" id="PF02826"/>
    </source>
</evidence>
<dbReference type="Gene3D" id="3.40.50.720">
    <property type="entry name" value="NAD(P)-binding Rossmann-like Domain"/>
    <property type="match status" value="2"/>
</dbReference>
<protein>
    <submittedName>
        <fullName evidence="7">2-hydroxyacid dehydrogenase</fullName>
    </submittedName>
</protein>
<reference evidence="7 8" key="1">
    <citation type="submission" date="2020-12" db="EMBL/GenBank/DDBJ databases">
        <title>FDA dAtabase for Regulatory Grade micrObial Sequences (FDA-ARGOS): Supporting development and validation of Infectious Disease Dx tests.</title>
        <authorList>
            <person name="Sproer C."/>
            <person name="Gronow S."/>
            <person name="Severitt S."/>
            <person name="Schroder I."/>
            <person name="Tallon L."/>
            <person name="Sadzewicz L."/>
            <person name="Zhao X."/>
            <person name="Boylan J."/>
            <person name="Ott S."/>
            <person name="Bowen H."/>
            <person name="Vavikolanu K."/>
            <person name="Mehta A."/>
            <person name="Aluvathingal J."/>
            <person name="Nadendla S."/>
            <person name="Lowell S."/>
            <person name="Myers T."/>
            <person name="Yan Y."/>
            <person name="Sichtig H."/>
        </authorList>
    </citation>
    <scope>NUCLEOTIDE SEQUENCE [LARGE SCALE GENOMIC DNA]</scope>
    <source>
        <strain evidence="7 8">FDAARGOS_988</strain>
    </source>
</reference>
<evidence type="ECO:0000313" key="8">
    <source>
        <dbReference type="Proteomes" id="UP000595276"/>
    </source>
</evidence>
<keyword evidence="2 4" id="KW-0560">Oxidoreductase</keyword>